<dbReference type="AlphaFoldDB" id="A0A2P2HYZ2"/>
<dbReference type="PIRSF" id="PIRSF035808">
    <property type="entry name" value="Pdiesterase_Brain_239"/>
    <property type="match status" value="1"/>
</dbReference>
<dbReference type="SUPFAM" id="SSF56300">
    <property type="entry name" value="Metallo-dependent phosphatases"/>
    <property type="match status" value="1"/>
</dbReference>
<reference evidence="3" key="2">
    <citation type="journal article" date="2018" name="Biosci. Biotechnol. Biochem.">
        <title>Polysaccharide hydrolase of the hadal zone amphipods Hirondellea gigas.</title>
        <authorList>
            <person name="Kobayashi H."/>
            <person name="Nagahama T."/>
            <person name="Arai W."/>
            <person name="Sasagawa Y."/>
            <person name="Umeda M."/>
            <person name="Hayashi T."/>
            <person name="Nikaido I."/>
            <person name="Watanabe H."/>
            <person name="Oguri K."/>
            <person name="Kitazato H."/>
            <person name="Fujioka K."/>
            <person name="Kido Y."/>
            <person name="Takami H."/>
        </authorList>
    </citation>
    <scope>NUCLEOTIDE SEQUENCE</scope>
    <source>
        <tissue evidence="3">Whole body</tissue>
    </source>
</reference>
<dbReference type="InterPro" id="IPR004843">
    <property type="entry name" value="Calcineurin-like_PHP"/>
</dbReference>
<dbReference type="PANTHER" id="PTHR12905">
    <property type="entry name" value="METALLOPHOSPHOESTERASE"/>
    <property type="match status" value="1"/>
</dbReference>
<proteinExistence type="evidence at transcript level"/>
<evidence type="ECO:0000256" key="1">
    <source>
        <dbReference type="ARBA" id="ARBA00007993"/>
    </source>
</evidence>
<accession>A0A2P2HYZ2</accession>
<name>A0A2P2HYZ2_9CRUS</name>
<dbReference type="CDD" id="cd07379">
    <property type="entry name" value="MPP_239FB"/>
    <property type="match status" value="1"/>
</dbReference>
<feature type="domain" description="Calcineurin-like phosphoesterase" evidence="2">
    <location>
        <begin position="50"/>
        <end position="264"/>
    </location>
</feature>
<sequence>MADGGRENTVVEVHPLSTNPTDAWNVLRQQQRVIKLNVMPPKAPAAPNMLRFVCMSDTHSLTSRLTVNVPHGDVFIHAGDFTRCGTMEEVKEFNSWLGTLPHKYKIVIAGNHELSFDSNFNTIKNLCFRSSHTGYNLIDATPIMEAERISEQQHTSVDEGTSPELLTHATYLQDQLTAVAGVTVYGSPWQPEYMNSAFNLPRGAACLEKWEAIPAGVDVLLTHGPPLGHGDLTWRGIRAGCVELLNTVQNRVKPKYHVFGHIHEGYGITTDGKIIYINASTCDIHYAPRNPPLVFDVPIPSGYFK</sequence>
<dbReference type="InterPro" id="IPR051693">
    <property type="entry name" value="UPF0046_metallophosphoest"/>
</dbReference>
<dbReference type="Pfam" id="PF00149">
    <property type="entry name" value="Metallophos"/>
    <property type="match status" value="1"/>
</dbReference>
<dbReference type="PANTHER" id="PTHR12905:SF0">
    <property type="entry name" value="CALCINEURIN-LIKE PHOSPHOESTERASE DOMAIN-CONTAINING PROTEIN"/>
    <property type="match status" value="1"/>
</dbReference>
<reference evidence="4" key="1">
    <citation type="submission" date="2017-11" db="EMBL/GenBank/DDBJ databases">
        <title>The sensing device of the deep-sea amphipod.</title>
        <authorList>
            <person name="Kobayashi H."/>
            <person name="Nagahama T."/>
            <person name="Arai W."/>
            <person name="Sasagawa Y."/>
            <person name="Umeda M."/>
            <person name="Hayashi T."/>
            <person name="Nikaido I."/>
            <person name="Watanabe H."/>
            <person name="Oguri K."/>
            <person name="Kitazato H."/>
            <person name="Fujioka K."/>
            <person name="Kido Y."/>
            <person name="Takami H."/>
        </authorList>
    </citation>
    <scope>NUCLEOTIDE SEQUENCE</scope>
    <source>
        <tissue evidence="4">Whole body</tissue>
    </source>
</reference>
<dbReference type="Gene3D" id="3.60.21.10">
    <property type="match status" value="1"/>
</dbReference>
<dbReference type="EMBL" id="IACF01001279">
    <property type="protein sequence ID" value="LAB66991.1"/>
    <property type="molecule type" value="mRNA"/>
</dbReference>
<evidence type="ECO:0000313" key="4">
    <source>
        <dbReference type="EMBL" id="LAC25722.1"/>
    </source>
</evidence>
<evidence type="ECO:0000313" key="3">
    <source>
        <dbReference type="EMBL" id="LAB66991.1"/>
    </source>
</evidence>
<dbReference type="GO" id="GO:0016787">
    <property type="term" value="F:hydrolase activity"/>
    <property type="evidence" value="ECO:0007669"/>
    <property type="project" value="InterPro"/>
</dbReference>
<comment type="similarity">
    <text evidence="1">Belongs to the UPF0046 family.</text>
</comment>
<protein>
    <submittedName>
        <fullName evidence="3">Metallophosphoesterase MPPED2-like</fullName>
    </submittedName>
</protein>
<dbReference type="InterPro" id="IPR029052">
    <property type="entry name" value="Metallo-depent_PP-like"/>
</dbReference>
<dbReference type="InterPro" id="IPR024201">
    <property type="entry name" value="Calcineurin-like_Pesterase"/>
</dbReference>
<evidence type="ECO:0000259" key="2">
    <source>
        <dbReference type="Pfam" id="PF00149"/>
    </source>
</evidence>
<organism evidence="3">
    <name type="scientific">Hirondellea gigas</name>
    <dbReference type="NCBI Taxonomy" id="1518452"/>
    <lineage>
        <taxon>Eukaryota</taxon>
        <taxon>Metazoa</taxon>
        <taxon>Ecdysozoa</taxon>
        <taxon>Arthropoda</taxon>
        <taxon>Crustacea</taxon>
        <taxon>Multicrustacea</taxon>
        <taxon>Malacostraca</taxon>
        <taxon>Eumalacostraca</taxon>
        <taxon>Peracarida</taxon>
        <taxon>Amphipoda</taxon>
        <taxon>Amphilochidea</taxon>
        <taxon>Lysianassida</taxon>
        <taxon>Lysianassidira</taxon>
        <taxon>Lysianassoidea</taxon>
        <taxon>Lysianassidae</taxon>
        <taxon>Hirondellea</taxon>
    </lineage>
</organism>
<dbReference type="EMBL" id="IACT01006593">
    <property type="protein sequence ID" value="LAC25722.1"/>
    <property type="molecule type" value="mRNA"/>
</dbReference>